<organism evidence="3 6">
    <name type="scientific">Helicobacter typhlonius</name>
    <dbReference type="NCBI Taxonomy" id="76936"/>
    <lineage>
        <taxon>Bacteria</taxon>
        <taxon>Pseudomonadati</taxon>
        <taxon>Campylobacterota</taxon>
        <taxon>Epsilonproteobacteria</taxon>
        <taxon>Campylobacterales</taxon>
        <taxon>Helicobacteraceae</taxon>
        <taxon>Helicobacter</taxon>
    </lineage>
</organism>
<dbReference type="PATRIC" id="fig|76936.10.peg.1061"/>
<dbReference type="Gene3D" id="3.30.110.70">
    <property type="entry name" value="Hypothetical protein apc22750. Chain B"/>
    <property type="match status" value="1"/>
</dbReference>
<dbReference type="PANTHER" id="PTHR34068">
    <property type="entry name" value="UPF0145 PROTEIN YBJQ"/>
    <property type="match status" value="1"/>
</dbReference>
<dbReference type="EMBL" id="LN907858">
    <property type="protein sequence ID" value="CUU39970.1"/>
    <property type="molecule type" value="Genomic_DNA"/>
</dbReference>
<evidence type="ECO:0000313" key="4">
    <source>
        <dbReference type="EMBL" id="TLD77986.1"/>
    </source>
</evidence>
<dbReference type="SUPFAM" id="SSF117782">
    <property type="entry name" value="YbjQ-like"/>
    <property type="match status" value="1"/>
</dbReference>
<dbReference type="Pfam" id="PF01906">
    <property type="entry name" value="YbjQ_1"/>
    <property type="match status" value="1"/>
</dbReference>
<comment type="similarity">
    <text evidence="1 2">Belongs to the UPF0145 family.</text>
</comment>
<dbReference type="HAMAP" id="MF_00338">
    <property type="entry name" value="UPF0145"/>
    <property type="match status" value="1"/>
</dbReference>
<dbReference type="Proteomes" id="UP000029925">
    <property type="component" value="Unassembled WGS sequence"/>
</dbReference>
<accession>A0A099UDV9</accession>
<evidence type="ECO:0000313" key="5">
    <source>
        <dbReference type="Proteomes" id="UP000029925"/>
    </source>
</evidence>
<dbReference type="GeneID" id="78151304"/>
<dbReference type="KEGG" id="hty:BN2458_PEG1085"/>
<dbReference type="PANTHER" id="PTHR34068:SF2">
    <property type="entry name" value="UPF0145 PROTEIN SCO3412"/>
    <property type="match status" value="1"/>
</dbReference>
<reference evidence="3" key="3">
    <citation type="submission" date="2015-11" db="EMBL/GenBank/DDBJ databases">
        <authorList>
            <person name="Zhang Y."/>
            <person name="Guo Z."/>
        </authorList>
    </citation>
    <scope>NUCLEOTIDE SEQUENCE</scope>
    <source>
        <strain evidence="3">1</strain>
    </source>
</reference>
<dbReference type="AlphaFoldDB" id="A0A099UDV9"/>
<protein>
    <recommendedName>
        <fullName evidence="2">UPF0145 protein BN2458_PEG1085</fullName>
    </recommendedName>
</protein>
<keyword evidence="5" id="KW-1185">Reference proteome</keyword>
<evidence type="ECO:0000313" key="6">
    <source>
        <dbReference type="Proteomes" id="UP000064525"/>
    </source>
</evidence>
<proteinExistence type="inferred from homology"/>
<sequence>MKLYSVAYIPQSYEVLGLVKGSMVQSKHIGRDIMAGLKGIVGGEIKGYTEMLNDARNIATERMIEEARALGANGIIGISYVTSSLMSNTSEVLVYGTAVKILS</sequence>
<evidence type="ECO:0000256" key="1">
    <source>
        <dbReference type="ARBA" id="ARBA00010751"/>
    </source>
</evidence>
<dbReference type="EMBL" id="JRPF02000012">
    <property type="protein sequence ID" value="TLD77986.1"/>
    <property type="molecule type" value="Genomic_DNA"/>
</dbReference>
<dbReference type="InterPro" id="IPR035439">
    <property type="entry name" value="UPF0145_dom_sf"/>
</dbReference>
<dbReference type="RefSeq" id="WP_034327278.1">
    <property type="nucleotide sequence ID" value="NZ_CAJTQN010000007.1"/>
</dbReference>
<reference evidence="6" key="2">
    <citation type="submission" date="2015-11" db="EMBL/GenBank/DDBJ databases">
        <authorList>
            <person name="Anvar S.Y."/>
        </authorList>
    </citation>
    <scope>NUCLEOTIDE SEQUENCE [LARGE SCALE GENOMIC DNA]</scope>
</reference>
<evidence type="ECO:0000313" key="3">
    <source>
        <dbReference type="EMBL" id="CUU39970.1"/>
    </source>
</evidence>
<reference evidence="4 5" key="1">
    <citation type="journal article" date="2014" name="Genome Announc.">
        <title>Draft genome sequences of eight enterohepatic helicobacter species isolated from both laboratory and wild rodents.</title>
        <authorList>
            <person name="Sheh A."/>
            <person name="Shen Z."/>
            <person name="Fox J.G."/>
        </authorList>
    </citation>
    <scope>NUCLEOTIDE SEQUENCE [LARGE SCALE GENOMIC DNA]</scope>
    <source>
        <strain evidence="4 5">MIT 98-6810</strain>
    </source>
</reference>
<dbReference type="InterPro" id="IPR002765">
    <property type="entry name" value="UPF0145_YbjQ-like"/>
</dbReference>
<name>A0A099UDV9_9HELI</name>
<dbReference type="STRING" id="76936.BN2458_PEG1085"/>
<evidence type="ECO:0000256" key="2">
    <source>
        <dbReference type="HAMAP-Rule" id="MF_00338"/>
    </source>
</evidence>
<dbReference type="Proteomes" id="UP000064525">
    <property type="component" value="Chromosome I"/>
</dbReference>
<dbReference type="OrthoDB" id="9796448at2"/>
<gene>
    <name evidence="3" type="ORF">BN2458_PEG1085</name>
    <name evidence="4" type="ORF">LS75_008415</name>
</gene>